<feature type="domain" description="Asparagine synthetase" evidence="4">
    <location>
        <begin position="52"/>
        <end position="187"/>
    </location>
</feature>
<comment type="caution">
    <text evidence="5">The sequence shown here is derived from an EMBL/GenBank/DDBJ whole genome shotgun (WGS) entry which is preliminary data.</text>
</comment>
<dbReference type="PANTHER" id="PTHR43284">
    <property type="entry name" value="ASPARAGINE SYNTHETASE (GLUTAMINE-HYDROLYZING)"/>
    <property type="match status" value="1"/>
</dbReference>
<dbReference type="Gene3D" id="3.40.50.620">
    <property type="entry name" value="HUPs"/>
    <property type="match status" value="1"/>
</dbReference>
<evidence type="ECO:0000259" key="4">
    <source>
        <dbReference type="Pfam" id="PF00733"/>
    </source>
</evidence>
<evidence type="ECO:0000313" key="6">
    <source>
        <dbReference type="Proteomes" id="UP000587760"/>
    </source>
</evidence>
<dbReference type="InterPro" id="IPR051786">
    <property type="entry name" value="ASN_synthetase/amidase"/>
</dbReference>
<keyword evidence="6" id="KW-1185">Reference proteome</keyword>
<dbReference type="InterPro" id="IPR014729">
    <property type="entry name" value="Rossmann-like_a/b/a_fold"/>
</dbReference>
<protein>
    <recommendedName>
        <fullName evidence="2">asparagine synthase (glutamine-hydrolyzing)</fullName>
        <ecNumber evidence="2">6.3.5.4</ecNumber>
    </recommendedName>
</protein>
<dbReference type="Pfam" id="PF00733">
    <property type="entry name" value="Asn_synthase"/>
    <property type="match status" value="1"/>
</dbReference>
<evidence type="ECO:0000256" key="1">
    <source>
        <dbReference type="ARBA" id="ARBA00005187"/>
    </source>
</evidence>
<comment type="catalytic activity">
    <reaction evidence="3">
        <text>L-aspartate + L-glutamine + ATP + H2O = L-asparagine + L-glutamate + AMP + diphosphate + H(+)</text>
        <dbReference type="Rhea" id="RHEA:12228"/>
        <dbReference type="ChEBI" id="CHEBI:15377"/>
        <dbReference type="ChEBI" id="CHEBI:15378"/>
        <dbReference type="ChEBI" id="CHEBI:29985"/>
        <dbReference type="ChEBI" id="CHEBI:29991"/>
        <dbReference type="ChEBI" id="CHEBI:30616"/>
        <dbReference type="ChEBI" id="CHEBI:33019"/>
        <dbReference type="ChEBI" id="CHEBI:58048"/>
        <dbReference type="ChEBI" id="CHEBI:58359"/>
        <dbReference type="ChEBI" id="CHEBI:456215"/>
        <dbReference type="EC" id="6.3.5.4"/>
    </reaction>
</comment>
<dbReference type="RefSeq" id="WP_184747010.1">
    <property type="nucleotide sequence ID" value="NZ_JACHGJ010000004.1"/>
</dbReference>
<dbReference type="AlphaFoldDB" id="A0A841RD17"/>
<evidence type="ECO:0000256" key="2">
    <source>
        <dbReference type="ARBA" id="ARBA00012737"/>
    </source>
</evidence>
<comment type="pathway">
    <text evidence="1">Amino-acid biosynthesis; L-asparagine biosynthesis; L-asparagine from L-aspartate (L-Gln route): step 1/1.</text>
</comment>
<dbReference type="EMBL" id="JACHGJ010000004">
    <property type="protein sequence ID" value="MBB6480749.1"/>
    <property type="molecule type" value="Genomic_DNA"/>
</dbReference>
<dbReference type="CDD" id="cd01991">
    <property type="entry name" value="Asn_synthase_B_C"/>
    <property type="match status" value="1"/>
</dbReference>
<proteinExistence type="predicted"/>
<dbReference type="InterPro" id="IPR001962">
    <property type="entry name" value="Asn_synthase"/>
</dbReference>
<sequence>MVKSNEFCISSCLAFRYIADSKYCWENGLSPLPVDDESHELTAVKNSLEVKNFLKNEVNKTVEKQNAGILLSGGIDSAILAAFLPVGTNAYTIKFIADGAIDESIMASKFAKVYGLNHHVVEVTWNDYLKYTDALTMNKKSILHPVEVALYKASIVARSHGVEGLILGNGADSTFGGLDKLLSKDWEMNPFIERYSFINPENVLKEPKSIDYIYKKYDLEGHEYDYINFLKYVHGYGVIEAFNNAIRMSGLDIYEPYELLKMDEPLDLQRIRNGESKYILRDIYNELYPNLTLPEKIAFARPMDVWLKDWNKPASSVFKENFDYSSLRGDQKWLIYNIDRLLDLYGFNN</sequence>
<reference evidence="5 6" key="1">
    <citation type="submission" date="2020-08" db="EMBL/GenBank/DDBJ databases">
        <title>Genomic Encyclopedia of Type Strains, Phase IV (KMG-IV): sequencing the most valuable type-strain genomes for metagenomic binning, comparative biology and taxonomic classification.</title>
        <authorList>
            <person name="Goeker M."/>
        </authorList>
    </citation>
    <scope>NUCLEOTIDE SEQUENCE [LARGE SCALE GENOMIC DNA]</scope>
    <source>
        <strain evidence="5 6">DSM 2461</strain>
    </source>
</reference>
<gene>
    <name evidence="5" type="ORF">HNR50_002422</name>
</gene>
<dbReference type="PANTHER" id="PTHR43284:SF1">
    <property type="entry name" value="ASPARAGINE SYNTHETASE"/>
    <property type="match status" value="1"/>
</dbReference>
<organism evidence="5 6">
    <name type="scientific">Spirochaeta isovalerica</name>
    <dbReference type="NCBI Taxonomy" id="150"/>
    <lineage>
        <taxon>Bacteria</taxon>
        <taxon>Pseudomonadati</taxon>
        <taxon>Spirochaetota</taxon>
        <taxon>Spirochaetia</taxon>
        <taxon>Spirochaetales</taxon>
        <taxon>Spirochaetaceae</taxon>
        <taxon>Spirochaeta</taxon>
    </lineage>
</organism>
<dbReference type="GO" id="GO:0004066">
    <property type="term" value="F:asparagine synthase (glutamine-hydrolyzing) activity"/>
    <property type="evidence" value="ECO:0007669"/>
    <property type="project" value="UniProtKB-EC"/>
</dbReference>
<name>A0A841RD17_9SPIO</name>
<dbReference type="SUPFAM" id="SSF52402">
    <property type="entry name" value="Adenine nucleotide alpha hydrolases-like"/>
    <property type="match status" value="1"/>
</dbReference>
<accession>A0A841RD17</accession>
<dbReference type="EC" id="6.3.5.4" evidence="2"/>
<dbReference type="Proteomes" id="UP000587760">
    <property type="component" value="Unassembled WGS sequence"/>
</dbReference>
<dbReference type="GO" id="GO:0006529">
    <property type="term" value="P:asparagine biosynthetic process"/>
    <property type="evidence" value="ECO:0007669"/>
    <property type="project" value="InterPro"/>
</dbReference>
<evidence type="ECO:0000256" key="3">
    <source>
        <dbReference type="ARBA" id="ARBA00048741"/>
    </source>
</evidence>
<evidence type="ECO:0000313" key="5">
    <source>
        <dbReference type="EMBL" id="MBB6480749.1"/>
    </source>
</evidence>